<dbReference type="GO" id="GO:0005125">
    <property type="term" value="F:cytokine activity"/>
    <property type="evidence" value="ECO:0007669"/>
    <property type="project" value="UniProtKB-KW"/>
</dbReference>
<dbReference type="AlphaFoldDB" id="A0A7R8C396"/>
<dbReference type="Pfam" id="PF00143">
    <property type="entry name" value="Interferon"/>
    <property type="match status" value="1"/>
</dbReference>
<dbReference type="FunFam" id="1.20.1250.10:FF:000001">
    <property type="entry name" value="Interferon alpha"/>
    <property type="match status" value="1"/>
</dbReference>
<organism evidence="9">
    <name type="scientific">Dipodomys ordii</name>
    <name type="common">Ord's kangaroo rat</name>
    <dbReference type="NCBI Taxonomy" id="10020"/>
    <lineage>
        <taxon>Eukaryota</taxon>
        <taxon>Metazoa</taxon>
        <taxon>Chordata</taxon>
        <taxon>Craniata</taxon>
        <taxon>Vertebrata</taxon>
        <taxon>Euteleostomi</taxon>
        <taxon>Mammalia</taxon>
        <taxon>Eutheria</taxon>
        <taxon>Euarchontoglires</taxon>
        <taxon>Glires</taxon>
        <taxon>Rodentia</taxon>
        <taxon>Castorimorpha</taxon>
        <taxon>Heteromyidae</taxon>
        <taxon>Dipodomyinae</taxon>
        <taxon>Dipodomys</taxon>
    </lineage>
</organism>
<dbReference type="EMBL" id="LR761037">
    <property type="protein sequence ID" value="CAB0000208.1"/>
    <property type="molecule type" value="Genomic_DNA"/>
</dbReference>
<dbReference type="PROSITE" id="PS00252">
    <property type="entry name" value="INTERFERON_A_B_D"/>
    <property type="match status" value="1"/>
</dbReference>
<dbReference type="PANTHER" id="PTHR11691">
    <property type="entry name" value="TYPE I INTERFERON"/>
    <property type="match status" value="1"/>
</dbReference>
<evidence type="ECO:0000256" key="6">
    <source>
        <dbReference type="ARBA" id="ARBA00023118"/>
    </source>
</evidence>
<keyword evidence="4" id="KW-0964">Secreted</keyword>
<dbReference type="GO" id="GO:0005126">
    <property type="term" value="F:cytokine receptor binding"/>
    <property type="evidence" value="ECO:0007669"/>
    <property type="project" value="InterPro"/>
</dbReference>
<evidence type="ECO:0000256" key="3">
    <source>
        <dbReference type="ARBA" id="ARBA00022514"/>
    </source>
</evidence>
<evidence type="ECO:0000256" key="2">
    <source>
        <dbReference type="ARBA" id="ARBA00011033"/>
    </source>
</evidence>
<name>A0A7R8C396_DIPOR</name>
<dbReference type="CDD" id="cd00095">
    <property type="entry name" value="IFab"/>
    <property type="match status" value="1"/>
</dbReference>
<evidence type="ECO:0000256" key="7">
    <source>
        <dbReference type="ARBA" id="ARBA00023157"/>
    </source>
</evidence>
<proteinExistence type="inferred from homology"/>
<keyword evidence="5" id="KW-0732">Signal</keyword>
<reference evidence="9" key="1">
    <citation type="journal article" date="2020" name="Genomics">
        <title>Comparative genomic analysis of eutherian interferon genes.</title>
        <authorList>
            <person name="Premzl M."/>
        </authorList>
    </citation>
    <scope>NUCLEOTIDE SEQUENCE</scope>
</reference>
<evidence type="ECO:0000256" key="1">
    <source>
        <dbReference type="ARBA" id="ARBA00004613"/>
    </source>
</evidence>
<dbReference type="SMART" id="SM00076">
    <property type="entry name" value="IFabd"/>
    <property type="match status" value="1"/>
</dbReference>
<keyword evidence="3 8" id="KW-0202">Cytokine</keyword>
<gene>
    <name evidence="9" type="primary">IF1AJ1</name>
</gene>
<accession>A0A7R8C396</accession>
<evidence type="ECO:0000256" key="5">
    <source>
        <dbReference type="ARBA" id="ARBA00022729"/>
    </source>
</evidence>
<comment type="subcellular location">
    <subcellularLocation>
        <location evidence="1">Secreted</location>
    </subcellularLocation>
</comment>
<dbReference type="InterPro" id="IPR009079">
    <property type="entry name" value="4_helix_cytokine-like_core"/>
</dbReference>
<sequence length="257" mass="29266">MVGKCHSKVKYENINENKKRSRKEKGIQKMEPRASLLKPREHIKVFTLPRGRGSHQHLSQSSSIRPAAMPLPLAFLVTLVVLSCRATCSLGCELPPTHSLGNRRALLLLGQMRRVSLFSCLKDRKDFGFPQEALDGEQVQKAQAIAVLHEMTRQIYSLFSTKTWPAPWEKSLVDKLCAGLHEQLQELRACLSREVGEQEPAMVLEDSTLAVSKHFHRISLYLQEKKFSPCAWEVVRAEIMRYFSSSANLLERIKSEE</sequence>
<dbReference type="GO" id="GO:0005615">
    <property type="term" value="C:extracellular space"/>
    <property type="evidence" value="ECO:0007669"/>
    <property type="project" value="UniProtKB-KW"/>
</dbReference>
<comment type="similarity">
    <text evidence="2 8">Belongs to the alpha/beta interferon family.</text>
</comment>
<evidence type="ECO:0000256" key="4">
    <source>
        <dbReference type="ARBA" id="ARBA00022525"/>
    </source>
</evidence>
<dbReference type="PANTHER" id="PTHR11691:SF60">
    <property type="entry name" value="INTERFERON ALPHA-5"/>
    <property type="match status" value="1"/>
</dbReference>
<evidence type="ECO:0000313" key="9">
    <source>
        <dbReference type="EMBL" id="CAB0000208.1"/>
    </source>
</evidence>
<protein>
    <submittedName>
        <fullName evidence="9">Interferon 1AJ1</fullName>
    </submittedName>
</protein>
<dbReference type="Gene3D" id="1.20.1250.10">
    <property type="match status" value="1"/>
</dbReference>
<keyword evidence="6 8" id="KW-0051">Antiviral defense</keyword>
<evidence type="ECO:0000256" key="8">
    <source>
        <dbReference type="RuleBase" id="RU000436"/>
    </source>
</evidence>
<keyword evidence="7" id="KW-1015">Disulfide bond</keyword>
<dbReference type="GO" id="GO:0051607">
    <property type="term" value="P:defense response to virus"/>
    <property type="evidence" value="ECO:0007669"/>
    <property type="project" value="UniProtKB-KW"/>
</dbReference>
<dbReference type="InterPro" id="IPR000471">
    <property type="entry name" value="Interferon_alpha/beta/delta"/>
</dbReference>
<dbReference type="SUPFAM" id="SSF47266">
    <property type="entry name" value="4-helical cytokines"/>
    <property type="match status" value="1"/>
</dbReference>
<dbReference type="PRINTS" id="PR00266">
    <property type="entry name" value="INTERFERONAB"/>
</dbReference>